<dbReference type="Proteomes" id="UP001341840">
    <property type="component" value="Unassembled WGS sequence"/>
</dbReference>
<comment type="caution">
    <text evidence="1">The sequence shown here is derived from an EMBL/GenBank/DDBJ whole genome shotgun (WGS) entry which is preliminary data.</text>
</comment>
<name>A0ABU7A099_9FABA</name>
<accession>A0ABU7A099</accession>
<proteinExistence type="predicted"/>
<keyword evidence="2" id="KW-1185">Reference proteome</keyword>
<reference evidence="1 2" key="1">
    <citation type="journal article" date="2023" name="Plants (Basel)">
        <title>Bridging the Gap: Combining Genomics and Transcriptomics Approaches to Understand Stylosanthes scabra, an Orphan Legume from the Brazilian Caatinga.</title>
        <authorList>
            <person name="Ferreira-Neto J.R.C."/>
            <person name="da Silva M.D."/>
            <person name="Binneck E."/>
            <person name="de Melo N.F."/>
            <person name="da Silva R.H."/>
            <person name="de Melo A.L.T.M."/>
            <person name="Pandolfi V."/>
            <person name="Bustamante F.O."/>
            <person name="Brasileiro-Vidal A.C."/>
            <person name="Benko-Iseppon A.M."/>
        </authorList>
    </citation>
    <scope>NUCLEOTIDE SEQUENCE [LARGE SCALE GENOMIC DNA]</scope>
    <source>
        <tissue evidence="1">Leaves</tissue>
    </source>
</reference>
<dbReference type="EMBL" id="JASCZI010280200">
    <property type="protein sequence ID" value="MED6227356.1"/>
    <property type="molecule type" value="Genomic_DNA"/>
</dbReference>
<evidence type="ECO:0000313" key="2">
    <source>
        <dbReference type="Proteomes" id="UP001341840"/>
    </source>
</evidence>
<evidence type="ECO:0008006" key="3">
    <source>
        <dbReference type="Google" id="ProtNLM"/>
    </source>
</evidence>
<organism evidence="1 2">
    <name type="scientific">Stylosanthes scabra</name>
    <dbReference type="NCBI Taxonomy" id="79078"/>
    <lineage>
        <taxon>Eukaryota</taxon>
        <taxon>Viridiplantae</taxon>
        <taxon>Streptophyta</taxon>
        <taxon>Embryophyta</taxon>
        <taxon>Tracheophyta</taxon>
        <taxon>Spermatophyta</taxon>
        <taxon>Magnoliopsida</taxon>
        <taxon>eudicotyledons</taxon>
        <taxon>Gunneridae</taxon>
        <taxon>Pentapetalae</taxon>
        <taxon>rosids</taxon>
        <taxon>fabids</taxon>
        <taxon>Fabales</taxon>
        <taxon>Fabaceae</taxon>
        <taxon>Papilionoideae</taxon>
        <taxon>50 kb inversion clade</taxon>
        <taxon>dalbergioids sensu lato</taxon>
        <taxon>Dalbergieae</taxon>
        <taxon>Pterocarpus clade</taxon>
        <taxon>Stylosanthes</taxon>
    </lineage>
</organism>
<protein>
    <recommendedName>
        <fullName evidence="3">F-box protein</fullName>
    </recommendedName>
</protein>
<gene>
    <name evidence="1" type="ORF">PIB30_112731</name>
</gene>
<feature type="non-terminal residue" evidence="1">
    <location>
        <position position="1"/>
    </location>
</feature>
<evidence type="ECO:0000313" key="1">
    <source>
        <dbReference type="EMBL" id="MED6227356.1"/>
    </source>
</evidence>
<sequence length="175" mass="19850">GLARDYDVCNGVLYWLNFNNNPSTSPQCIVHYSPTKNEFGYILIPPEAVSLEQRLISINVVLCFVGIQTDGGSYSWTMWMIKCSDGSKSWQFLLKSAGTGPVYYPESSLLKEIVMLRQRISLHEGDGDVFMVRKEIKIAGLRPRILQAKVIQCFEFELDYYAKHVCALFDVVVPV</sequence>